<dbReference type="EMBL" id="DSJT01000045">
    <property type="protein sequence ID" value="HEF88055.1"/>
    <property type="molecule type" value="Genomic_DNA"/>
</dbReference>
<evidence type="ECO:0000256" key="5">
    <source>
        <dbReference type="ARBA" id="ARBA00023125"/>
    </source>
</evidence>
<keyword evidence="7" id="KW-0235">DNA replication</keyword>
<dbReference type="InterPro" id="IPR017964">
    <property type="entry name" value="DNA-dir_DNA_pol_B_CS"/>
</dbReference>
<dbReference type="GO" id="GO:0003677">
    <property type="term" value="F:DNA binding"/>
    <property type="evidence" value="ECO:0007669"/>
    <property type="project" value="UniProtKB-KW"/>
</dbReference>
<evidence type="ECO:0000256" key="7">
    <source>
        <dbReference type="RuleBase" id="RU000442"/>
    </source>
</evidence>
<dbReference type="InterPro" id="IPR006133">
    <property type="entry name" value="DNA-dir_DNA_pol_B_exonuc"/>
</dbReference>
<dbReference type="PRINTS" id="PR00106">
    <property type="entry name" value="DNAPOLB"/>
</dbReference>
<comment type="similarity">
    <text evidence="1 7">Belongs to the DNA polymerase type-B family.</text>
</comment>
<comment type="caution">
    <text evidence="10">The sequence shown here is derived from an EMBL/GenBank/DDBJ whole genome shotgun (WGS) entry which is preliminary data.</text>
</comment>
<dbReference type="CDD" id="cd05781">
    <property type="entry name" value="DNA_polB_B3_exo"/>
    <property type="match status" value="1"/>
</dbReference>
<sequence>MLLDFYLLDVSYEVVSQEPHIIIWGVTRDGKRVLLRDKRFRPYFYAVLKDKTLAETVARRVIGLSERASPIVKVEPVEKKFYGKPVSALKITTVIPEYVRKYREKVREIPGVAEVVEADIRFSLRYILDHHLRPCGWHRVEAEPRGKNPSYRVEEEYEVKGEITPLEDWSTPELRVMAFDIEVYGETGSPKPERDPVIIIGVLTSSGVFKQFLADGFNDKNAVMEFARFIQTYDPDIIVGYNSNRFDWQYLLERASVLGLKLDLGRKRDSPPSTSTYGHVSIAGRLNVDLYDFAEEIPEIKIKSLDVVADYLGVMKRESRVLIDYVDFPKYWNDPSRRGLLLKYNEDDVRSTMGLADKFLPFAMQLSNITRLPLDQVGAASVGYRLEWFLMHEALLNNELIPNREEKEAETYKGAVVLTPLKGIHENIAVLDFTSMYPNIMIKYNVGPDTIDKTGGCNIAAHYIAPEVGHCFRREPPGFFKNVLSMLLSVRKQLRSEMKKYPLTSIEYRLLDERQRAVKILANATYGYMGWPGARWYCRECAEAVTAWGRTMITTVINRAREMGLKVIYGDTDSLFVENDPLKVGKLIEYVEKELGFEIKIDKIYERVFFTEAKKRYAGLLTDGRIDIVGFEAVRGDWTELAKEVQENITSILLREKNVDKAVEYVKTVIADLTQNKIPLEKLVIWKTLTKKIEEYAVESPHVSAARKLEKKGLKIDVGDKVGFVIVKGAGKISERAEPFSLVKDPRLIDVNYYIEHQVVPAALRILEYFGITESDLKKIASTAGKKSLFDYFGKR</sequence>
<keyword evidence="4 7" id="KW-0239">DNA-directed DNA polymerase</keyword>
<dbReference type="Gene3D" id="1.10.132.60">
    <property type="entry name" value="DNA polymerase family B, C-terminal domain"/>
    <property type="match status" value="1"/>
</dbReference>
<dbReference type="AlphaFoldDB" id="A0A7C2BLH1"/>
<dbReference type="PANTHER" id="PTHR10322">
    <property type="entry name" value="DNA POLYMERASE CATALYTIC SUBUNIT"/>
    <property type="match status" value="1"/>
</dbReference>
<dbReference type="Pfam" id="PF00136">
    <property type="entry name" value="DNA_pol_B"/>
    <property type="match status" value="1"/>
</dbReference>
<dbReference type="SUPFAM" id="SSF53098">
    <property type="entry name" value="Ribonuclease H-like"/>
    <property type="match status" value="1"/>
</dbReference>
<accession>A0A7C2BLH1</accession>
<dbReference type="SUPFAM" id="SSF56672">
    <property type="entry name" value="DNA/RNA polymerases"/>
    <property type="match status" value="1"/>
</dbReference>
<keyword evidence="5 7" id="KW-0238">DNA-binding</keyword>
<dbReference type="Gene3D" id="3.30.342.10">
    <property type="entry name" value="DNA Polymerase, chain B, domain 1"/>
    <property type="match status" value="1"/>
</dbReference>
<keyword evidence="3 7" id="KW-0548">Nucleotidyltransferase</keyword>
<dbReference type="PROSITE" id="PS00116">
    <property type="entry name" value="DNA_POLYMERASE_B"/>
    <property type="match status" value="1"/>
</dbReference>
<dbReference type="GO" id="GO:0006261">
    <property type="term" value="P:DNA-templated DNA replication"/>
    <property type="evidence" value="ECO:0007669"/>
    <property type="project" value="TreeGrafter"/>
</dbReference>
<dbReference type="EC" id="2.7.7.7" evidence="7"/>
<dbReference type="NCBIfam" id="TIGR00592">
    <property type="entry name" value="pol2"/>
    <property type="match status" value="1"/>
</dbReference>
<reference evidence="10" key="1">
    <citation type="journal article" date="2020" name="mSystems">
        <title>Genome- and Community-Level Interaction Insights into Carbon Utilization and Element Cycling Functions of Hydrothermarchaeota in Hydrothermal Sediment.</title>
        <authorList>
            <person name="Zhou Z."/>
            <person name="Liu Y."/>
            <person name="Xu W."/>
            <person name="Pan J."/>
            <person name="Luo Z.H."/>
            <person name="Li M."/>
        </authorList>
    </citation>
    <scope>NUCLEOTIDE SEQUENCE [LARGE SCALE GENOMIC DNA]</scope>
    <source>
        <strain evidence="10">SpSt-23</strain>
    </source>
</reference>
<dbReference type="GO" id="GO:0003887">
    <property type="term" value="F:DNA-directed DNA polymerase activity"/>
    <property type="evidence" value="ECO:0007669"/>
    <property type="project" value="UniProtKB-KW"/>
</dbReference>
<dbReference type="InterPro" id="IPR050240">
    <property type="entry name" value="DNA_pol_type-B"/>
</dbReference>
<protein>
    <recommendedName>
        <fullName evidence="7">DNA polymerase</fullName>
        <ecNumber evidence="7">2.7.7.7</ecNumber>
    </recommendedName>
</protein>
<dbReference type="GO" id="GO:0000166">
    <property type="term" value="F:nucleotide binding"/>
    <property type="evidence" value="ECO:0007669"/>
    <property type="project" value="InterPro"/>
</dbReference>
<dbReference type="CDD" id="cd05536">
    <property type="entry name" value="POLBc_B3"/>
    <property type="match status" value="1"/>
</dbReference>
<evidence type="ECO:0000259" key="8">
    <source>
        <dbReference type="Pfam" id="PF00136"/>
    </source>
</evidence>
<evidence type="ECO:0000256" key="6">
    <source>
        <dbReference type="ARBA" id="ARBA00049244"/>
    </source>
</evidence>
<gene>
    <name evidence="10" type="ORF">ENP55_07330</name>
</gene>
<evidence type="ECO:0000313" key="10">
    <source>
        <dbReference type="EMBL" id="HEF88055.1"/>
    </source>
</evidence>
<feature type="domain" description="DNA-directed DNA polymerase family B exonuclease" evidence="9">
    <location>
        <begin position="115"/>
        <end position="204"/>
    </location>
</feature>
<feature type="domain" description="DNA-directed DNA polymerase family B exonuclease" evidence="9">
    <location>
        <begin position="223"/>
        <end position="296"/>
    </location>
</feature>
<organism evidence="10">
    <name type="scientific">Thermosphaera aggregans</name>
    <dbReference type="NCBI Taxonomy" id="54254"/>
    <lineage>
        <taxon>Archaea</taxon>
        <taxon>Thermoproteota</taxon>
        <taxon>Thermoprotei</taxon>
        <taxon>Desulfurococcales</taxon>
        <taxon>Desulfurococcaceae</taxon>
        <taxon>Thermosphaera</taxon>
    </lineage>
</organism>
<feature type="domain" description="DNA-directed DNA polymerase family B multifunctional" evidence="8">
    <location>
        <begin position="384"/>
        <end position="768"/>
    </location>
</feature>
<dbReference type="PANTHER" id="PTHR10322:SF23">
    <property type="entry name" value="DNA POLYMERASE DELTA CATALYTIC SUBUNIT"/>
    <property type="match status" value="1"/>
</dbReference>
<dbReference type="Gene3D" id="3.90.1600.10">
    <property type="entry name" value="Palm domain of DNA polymerase"/>
    <property type="match status" value="1"/>
</dbReference>
<dbReference type="Pfam" id="PF03104">
    <property type="entry name" value="DNA_pol_B_exo1"/>
    <property type="match status" value="2"/>
</dbReference>
<evidence type="ECO:0000256" key="1">
    <source>
        <dbReference type="ARBA" id="ARBA00005755"/>
    </source>
</evidence>
<dbReference type="InterPro" id="IPR036397">
    <property type="entry name" value="RNaseH_sf"/>
</dbReference>
<comment type="catalytic activity">
    <reaction evidence="6 7">
        <text>DNA(n) + a 2'-deoxyribonucleoside 5'-triphosphate = DNA(n+1) + diphosphate</text>
        <dbReference type="Rhea" id="RHEA:22508"/>
        <dbReference type="Rhea" id="RHEA-COMP:17339"/>
        <dbReference type="Rhea" id="RHEA-COMP:17340"/>
        <dbReference type="ChEBI" id="CHEBI:33019"/>
        <dbReference type="ChEBI" id="CHEBI:61560"/>
        <dbReference type="ChEBI" id="CHEBI:173112"/>
        <dbReference type="EC" id="2.7.7.7"/>
    </reaction>
</comment>
<dbReference type="InterPro" id="IPR012337">
    <property type="entry name" value="RNaseH-like_sf"/>
</dbReference>
<dbReference type="InterPro" id="IPR042087">
    <property type="entry name" value="DNA_pol_B_thumb"/>
</dbReference>
<evidence type="ECO:0000256" key="4">
    <source>
        <dbReference type="ARBA" id="ARBA00022932"/>
    </source>
</evidence>
<proteinExistence type="inferred from homology"/>
<dbReference type="InterPro" id="IPR043502">
    <property type="entry name" value="DNA/RNA_pol_sf"/>
</dbReference>
<evidence type="ECO:0000259" key="9">
    <source>
        <dbReference type="Pfam" id="PF03104"/>
    </source>
</evidence>
<dbReference type="InterPro" id="IPR006134">
    <property type="entry name" value="DNA-dir_DNA_pol_B_multi_dom"/>
</dbReference>
<name>A0A7C2BLH1_9CREN</name>
<dbReference type="Gene3D" id="3.30.420.10">
    <property type="entry name" value="Ribonuclease H-like superfamily/Ribonuclease H"/>
    <property type="match status" value="1"/>
</dbReference>
<dbReference type="Gene3D" id="1.10.287.690">
    <property type="entry name" value="Helix hairpin bin"/>
    <property type="match status" value="1"/>
</dbReference>
<dbReference type="SMART" id="SM00486">
    <property type="entry name" value="POLBc"/>
    <property type="match status" value="1"/>
</dbReference>
<dbReference type="InterPro" id="IPR023211">
    <property type="entry name" value="DNA_pol_palm_dom_sf"/>
</dbReference>
<dbReference type="InterPro" id="IPR006172">
    <property type="entry name" value="DNA-dir_DNA_pol_B"/>
</dbReference>
<evidence type="ECO:0000256" key="3">
    <source>
        <dbReference type="ARBA" id="ARBA00022695"/>
    </source>
</evidence>
<keyword evidence="2 7" id="KW-0808">Transferase</keyword>
<evidence type="ECO:0000256" key="2">
    <source>
        <dbReference type="ARBA" id="ARBA00022679"/>
    </source>
</evidence>